<feature type="chain" id="PRO_5001785519" description="PEP-CTERM protein-sorting domain-containing protein" evidence="1">
    <location>
        <begin position="22"/>
        <end position="213"/>
    </location>
</feature>
<evidence type="ECO:0008006" key="4">
    <source>
        <dbReference type="Google" id="ProtNLM"/>
    </source>
</evidence>
<proteinExistence type="predicted"/>
<evidence type="ECO:0000313" key="2">
    <source>
        <dbReference type="EMBL" id="KFB67944.1"/>
    </source>
</evidence>
<organism evidence="2 3">
    <name type="scientific">Candidatus Accumulibacter vicinus</name>
    <dbReference type="NCBI Taxonomy" id="2954382"/>
    <lineage>
        <taxon>Bacteria</taxon>
        <taxon>Pseudomonadati</taxon>
        <taxon>Pseudomonadota</taxon>
        <taxon>Betaproteobacteria</taxon>
        <taxon>Candidatus Accumulibacter</taxon>
    </lineage>
</organism>
<sequence>MNFARACFVVATVIACSSVVALPTQVDSINGAASPAASTAWSAAEAGWLYSPTESYSLSEVKTRFASIDSRTVVLEIWDDSPLNGGHLLRSASTSLTGEPFETWSFADLDLQTGEDYFVGFRNISGLGVNFTRDAGATNLGRYYFSFDNTGAYEREAVSSTISGAQPILRFAGTRAVPEPASSFLTALALALMLVQVSKRATSRTLAVHRRLP</sequence>
<comment type="caution">
    <text evidence="2">The sequence shown here is derived from an EMBL/GenBank/DDBJ whole genome shotgun (WGS) entry which is preliminary data.</text>
</comment>
<reference evidence="2 3" key="1">
    <citation type="submission" date="2014-07" db="EMBL/GenBank/DDBJ databases">
        <title>Expanding our view of genomic diversity in Candidatus Accumulibacter clades.</title>
        <authorList>
            <person name="Skennerton C.T."/>
            <person name="Barr J.J."/>
            <person name="Slater F.R."/>
            <person name="Bond P.L."/>
            <person name="Tyson G.W."/>
        </authorList>
    </citation>
    <scope>NUCLEOTIDE SEQUENCE [LARGE SCALE GENOMIC DNA]</scope>
    <source>
        <strain evidence="3">SK-01</strain>
    </source>
</reference>
<gene>
    <name evidence="2" type="ORF">CAPSK01_002533</name>
</gene>
<feature type="signal peptide" evidence="1">
    <location>
        <begin position="1"/>
        <end position="21"/>
    </location>
</feature>
<accession>A0A084XZQ0</accession>
<evidence type="ECO:0000256" key="1">
    <source>
        <dbReference type="SAM" id="SignalP"/>
    </source>
</evidence>
<name>A0A084XZQ0_9PROT</name>
<dbReference type="Proteomes" id="UP000019812">
    <property type="component" value="Unassembled WGS sequence"/>
</dbReference>
<protein>
    <recommendedName>
        <fullName evidence="4">PEP-CTERM protein-sorting domain-containing protein</fullName>
    </recommendedName>
</protein>
<dbReference type="RefSeq" id="WP_034926406.1">
    <property type="nucleotide sequence ID" value="NZ_JDSS02000024.1"/>
</dbReference>
<dbReference type="AlphaFoldDB" id="A0A084XZQ0"/>
<dbReference type="PROSITE" id="PS51257">
    <property type="entry name" value="PROKAR_LIPOPROTEIN"/>
    <property type="match status" value="1"/>
</dbReference>
<dbReference type="EMBL" id="JDSS02000024">
    <property type="protein sequence ID" value="KFB67944.1"/>
    <property type="molecule type" value="Genomic_DNA"/>
</dbReference>
<evidence type="ECO:0000313" key="3">
    <source>
        <dbReference type="Proteomes" id="UP000019812"/>
    </source>
</evidence>
<keyword evidence="1" id="KW-0732">Signal</keyword>